<dbReference type="SUPFAM" id="SSF52151">
    <property type="entry name" value="FabD/lysophospholipase-like"/>
    <property type="match status" value="1"/>
</dbReference>
<dbReference type="GeneID" id="39876350"/>
<sequence length="654" mass="72900">MVHKSSRKRASSSLYDRLYTRHLDCADHLCSGESSNVDTDSGNDEVYESAFSATESSPSDSPQRSPDESDRSESIPAAEQKPAPTRERVSRISPPSSGDEASMDVDPFSKDAFGDSSKKGRSNWKKSLINAFTAYAKAAKTAAFRTDSTQEKEPEPEEVDDVWTDFMNPKDGSKRDKNTITGTVDGTDSEHVPLQKRGFYTIFLRNTKVAEKKKKDQYLYKVKFTYKVIDCNRRREEVRVRGNVPSGSGASTSFIAHDIFGDDGFGLTNEGSVSVSSTIKIILVYASEDTIAQFSISHKLLNTNPSVQYKIVYGGWCSAVPLSITPKLGLRILSIDSCENLGTTALEALYAIEMRISAIRREKCNISDFFDVICATGSGALLALCLLKGYSARELKLQWQSIISQLFKWPHSLTYGLMFDHAHGSDYVKSWIEILGTDFMCSRPKPLCMLTSTHIKPQAHELFMFRNYANMHGPYAKTALAPMWLAGWATTALPTYIKGPSHSYLREIGCKIEREAQFADGKFISLNPSLVALHEVSDLYGYTLRTLIDENVEIFLSIGTARKDCSQAKMRDPATWQIVLNSGTSSDKIEQSHMTQLFEEHPERYHRLEMPYVRGCKHGKTDKEAVDTTFTAAMDAIQSSLLRTVDAIAQTVSK</sequence>
<dbReference type="GO" id="GO:0006631">
    <property type="term" value="P:fatty acid metabolic process"/>
    <property type="evidence" value="ECO:0007669"/>
    <property type="project" value="TreeGrafter"/>
</dbReference>
<dbReference type="OrthoDB" id="630895at2759"/>
<evidence type="ECO:0000313" key="8">
    <source>
        <dbReference type="Proteomes" id="UP000236319"/>
    </source>
</evidence>
<reference evidence="7 8" key="1">
    <citation type="journal article" date="2017" name="BMC Genomics">
        <title>Whole-genome assembly of Babesia ovata and comparative genomics between closely related pathogens.</title>
        <authorList>
            <person name="Yamagishi J."/>
            <person name="Asada M."/>
            <person name="Hakimi H."/>
            <person name="Tanaka T.Q."/>
            <person name="Sugimoto C."/>
            <person name="Kawazu S."/>
        </authorList>
    </citation>
    <scope>NUCLEOTIDE SEQUENCE [LARGE SCALE GENOMIC DNA]</scope>
    <source>
        <strain evidence="7 8">Miyake</strain>
    </source>
</reference>
<evidence type="ECO:0000313" key="7">
    <source>
        <dbReference type="EMBL" id="GBE62580.1"/>
    </source>
</evidence>
<evidence type="ECO:0000256" key="1">
    <source>
        <dbReference type="ARBA" id="ARBA00022801"/>
    </source>
</evidence>
<keyword evidence="3" id="KW-0443">Lipid metabolism</keyword>
<accession>A0A2H6KHW3</accession>
<dbReference type="Gene3D" id="3.40.1090.10">
    <property type="entry name" value="Cytosolic phospholipase A2 catalytic domain"/>
    <property type="match status" value="1"/>
</dbReference>
<dbReference type="Proteomes" id="UP000236319">
    <property type="component" value="Unassembled WGS sequence"/>
</dbReference>
<keyword evidence="8" id="KW-1185">Reference proteome</keyword>
<dbReference type="PANTHER" id="PTHR24185">
    <property type="entry name" value="CALCIUM-INDEPENDENT PHOSPHOLIPASE A2-GAMMA"/>
    <property type="match status" value="1"/>
</dbReference>
<dbReference type="InterPro" id="IPR002641">
    <property type="entry name" value="PNPLA_dom"/>
</dbReference>
<protein>
    <submittedName>
        <fullName evidence="7">Phospholipase</fullName>
    </submittedName>
</protein>
<evidence type="ECO:0000256" key="2">
    <source>
        <dbReference type="ARBA" id="ARBA00022963"/>
    </source>
</evidence>
<feature type="region of interest" description="Disordered" evidence="5">
    <location>
        <begin position="166"/>
        <end position="188"/>
    </location>
</feature>
<gene>
    <name evidence="7" type="ORF">BOVATA_040730</name>
</gene>
<dbReference type="AlphaFoldDB" id="A0A2H6KHW3"/>
<dbReference type="Pfam" id="PF01734">
    <property type="entry name" value="Patatin"/>
    <property type="match status" value="1"/>
</dbReference>
<organism evidence="7 8">
    <name type="scientific">Babesia ovata</name>
    <dbReference type="NCBI Taxonomy" id="189622"/>
    <lineage>
        <taxon>Eukaryota</taxon>
        <taxon>Sar</taxon>
        <taxon>Alveolata</taxon>
        <taxon>Apicomplexa</taxon>
        <taxon>Aconoidasida</taxon>
        <taxon>Piroplasmida</taxon>
        <taxon>Babesiidae</taxon>
        <taxon>Babesia</taxon>
    </lineage>
</organism>
<evidence type="ECO:0000256" key="3">
    <source>
        <dbReference type="ARBA" id="ARBA00023098"/>
    </source>
</evidence>
<evidence type="ECO:0000259" key="6">
    <source>
        <dbReference type="PROSITE" id="PS51635"/>
    </source>
</evidence>
<name>A0A2H6KHW3_9APIC</name>
<dbReference type="InterPro" id="IPR016035">
    <property type="entry name" value="Acyl_Trfase/lysoPLipase"/>
</dbReference>
<evidence type="ECO:0000256" key="5">
    <source>
        <dbReference type="SAM" id="MobiDB-lite"/>
    </source>
</evidence>
<dbReference type="GO" id="GO:0016020">
    <property type="term" value="C:membrane"/>
    <property type="evidence" value="ECO:0007669"/>
    <property type="project" value="TreeGrafter"/>
</dbReference>
<keyword evidence="1" id="KW-0378">Hydrolase</keyword>
<dbReference type="GO" id="GO:0016042">
    <property type="term" value="P:lipid catabolic process"/>
    <property type="evidence" value="ECO:0007669"/>
    <property type="project" value="UniProtKB-KW"/>
</dbReference>
<feature type="compositionally biased region" description="Basic and acidic residues" evidence="5">
    <location>
        <begin position="107"/>
        <end position="118"/>
    </location>
</feature>
<dbReference type="GO" id="GO:0004620">
    <property type="term" value="F:phospholipase activity"/>
    <property type="evidence" value="ECO:0007669"/>
    <property type="project" value="TreeGrafter"/>
</dbReference>
<feature type="region of interest" description="Disordered" evidence="5">
    <location>
        <begin position="29"/>
        <end position="121"/>
    </location>
</feature>
<dbReference type="RefSeq" id="XP_028868823.1">
    <property type="nucleotide sequence ID" value="XM_029012990.1"/>
</dbReference>
<dbReference type="PROSITE" id="PS51635">
    <property type="entry name" value="PNPLA"/>
    <property type="match status" value="1"/>
</dbReference>
<proteinExistence type="predicted"/>
<feature type="compositionally biased region" description="Low complexity" evidence="5">
    <location>
        <begin position="55"/>
        <end position="64"/>
    </location>
</feature>
<keyword evidence="2" id="KW-0442">Lipid degradation</keyword>
<dbReference type="EMBL" id="BDSA01000005">
    <property type="protein sequence ID" value="GBE62580.1"/>
    <property type="molecule type" value="Genomic_DNA"/>
</dbReference>
<comment type="caution">
    <text evidence="4">Lacks conserved residue(s) required for the propagation of feature annotation.</text>
</comment>
<comment type="caution">
    <text evidence="7">The sequence shown here is derived from an EMBL/GenBank/DDBJ whole genome shotgun (WGS) entry which is preliminary data.</text>
</comment>
<evidence type="ECO:0000256" key="4">
    <source>
        <dbReference type="PROSITE-ProRule" id="PRU01161"/>
    </source>
</evidence>
<feature type="domain" description="PNPLA" evidence="6">
    <location>
        <begin position="333"/>
        <end position="533"/>
    </location>
</feature>
<dbReference type="PANTHER" id="PTHR24185:SF1">
    <property type="entry name" value="CALCIUM-INDEPENDENT PHOSPHOLIPASE A2-GAMMA"/>
    <property type="match status" value="1"/>
</dbReference>
<dbReference type="VEuPathDB" id="PiroplasmaDB:BOVATA_040730"/>